<dbReference type="CDD" id="cd01189">
    <property type="entry name" value="INT_ICEBs1_C_like"/>
    <property type="match status" value="1"/>
</dbReference>
<dbReference type="EMBL" id="JAAZWO010000020">
    <property type="protein sequence ID" value="MBC2398979.1"/>
    <property type="molecule type" value="Genomic_DNA"/>
</dbReference>
<evidence type="ECO:0000256" key="6">
    <source>
        <dbReference type="PROSITE-ProRule" id="PRU01248"/>
    </source>
</evidence>
<evidence type="ECO:0000256" key="1">
    <source>
        <dbReference type="ARBA" id="ARBA00003283"/>
    </source>
</evidence>
<dbReference type="PANTHER" id="PTHR30349:SF64">
    <property type="entry name" value="PROPHAGE INTEGRASE INTD-RELATED"/>
    <property type="match status" value="1"/>
</dbReference>
<feature type="domain" description="Core-binding (CB)" evidence="8">
    <location>
        <begin position="76"/>
        <end position="157"/>
    </location>
</feature>
<keyword evidence="5" id="KW-0233">DNA recombination</keyword>
<comment type="caution">
    <text evidence="9">The sequence shown here is derived from an EMBL/GenBank/DDBJ whole genome shotgun (WGS) entry which is preliminary data.</text>
</comment>
<evidence type="ECO:0000259" key="8">
    <source>
        <dbReference type="PROSITE" id="PS51900"/>
    </source>
</evidence>
<dbReference type="RefSeq" id="WP_085059170.1">
    <property type="nucleotide sequence ID" value="NZ_JAAZWO010000020.1"/>
</dbReference>
<dbReference type="InterPro" id="IPR050090">
    <property type="entry name" value="Tyrosine_recombinase_XerCD"/>
</dbReference>
<dbReference type="AlphaFoldDB" id="A0A923J1N4"/>
<organism evidence="9 10">
    <name type="scientific">Clostridium tetanomorphum</name>
    <dbReference type="NCBI Taxonomy" id="1553"/>
    <lineage>
        <taxon>Bacteria</taxon>
        <taxon>Bacillati</taxon>
        <taxon>Bacillota</taxon>
        <taxon>Clostridia</taxon>
        <taxon>Eubacteriales</taxon>
        <taxon>Clostridiaceae</taxon>
        <taxon>Clostridium</taxon>
    </lineage>
</organism>
<accession>A0A923J1N4</accession>
<keyword evidence="4 6" id="KW-0238">DNA-binding</keyword>
<evidence type="ECO:0000256" key="3">
    <source>
        <dbReference type="ARBA" id="ARBA00022908"/>
    </source>
</evidence>
<evidence type="ECO:0000259" key="7">
    <source>
        <dbReference type="PROSITE" id="PS51898"/>
    </source>
</evidence>
<name>A0A923J1N4_CLOTT</name>
<dbReference type="PROSITE" id="PS51898">
    <property type="entry name" value="TYR_RECOMBINASE"/>
    <property type="match status" value="1"/>
</dbReference>
<protein>
    <submittedName>
        <fullName evidence="9">Site-specific integrase</fullName>
    </submittedName>
</protein>
<comment type="function">
    <text evidence="1">Site-specific tyrosine recombinase, which acts by catalyzing the cutting and rejoining of the recombining DNA molecules.</text>
</comment>
<keyword evidence="3" id="KW-0229">DNA integration</keyword>
<dbReference type="InterPro" id="IPR010998">
    <property type="entry name" value="Integrase_recombinase_N"/>
</dbReference>
<evidence type="ECO:0000313" key="9">
    <source>
        <dbReference type="EMBL" id="MBC2398979.1"/>
    </source>
</evidence>
<gene>
    <name evidence="9" type="ORF">HGG79_14525</name>
</gene>
<comment type="similarity">
    <text evidence="2">Belongs to the 'phage' integrase family.</text>
</comment>
<dbReference type="Pfam" id="PF00589">
    <property type="entry name" value="Phage_integrase"/>
    <property type="match status" value="1"/>
</dbReference>
<dbReference type="PROSITE" id="PS51900">
    <property type="entry name" value="CB"/>
    <property type="match status" value="1"/>
</dbReference>
<reference evidence="9 10" key="1">
    <citation type="submission" date="2020-04" db="EMBL/GenBank/DDBJ databases">
        <title>Genomic insights into acetone-butanol-ethanol (ABE) fermentation by sequencing solventogenic clostridia strains.</title>
        <authorList>
            <person name="Brown S."/>
        </authorList>
    </citation>
    <scope>NUCLEOTIDE SEQUENCE [LARGE SCALE GENOMIC DNA]</scope>
    <source>
        <strain evidence="9 10">DJ011</strain>
    </source>
</reference>
<dbReference type="Gene3D" id="1.10.150.130">
    <property type="match status" value="1"/>
</dbReference>
<dbReference type="InterPro" id="IPR011010">
    <property type="entry name" value="DNA_brk_join_enz"/>
</dbReference>
<evidence type="ECO:0000256" key="4">
    <source>
        <dbReference type="ARBA" id="ARBA00023125"/>
    </source>
</evidence>
<dbReference type="Pfam" id="PF14659">
    <property type="entry name" value="Phage_int_SAM_3"/>
    <property type="match status" value="1"/>
</dbReference>
<evidence type="ECO:0000313" key="10">
    <source>
        <dbReference type="Proteomes" id="UP000563151"/>
    </source>
</evidence>
<dbReference type="GO" id="GO:0003677">
    <property type="term" value="F:DNA binding"/>
    <property type="evidence" value="ECO:0007669"/>
    <property type="project" value="UniProtKB-UniRule"/>
</dbReference>
<dbReference type="Proteomes" id="UP000563151">
    <property type="component" value="Unassembled WGS sequence"/>
</dbReference>
<dbReference type="InterPro" id="IPR004107">
    <property type="entry name" value="Integrase_SAM-like_N"/>
</dbReference>
<dbReference type="InterPro" id="IPR013762">
    <property type="entry name" value="Integrase-like_cat_sf"/>
</dbReference>
<feature type="domain" description="Tyr recombinase" evidence="7">
    <location>
        <begin position="178"/>
        <end position="381"/>
    </location>
</feature>
<dbReference type="PANTHER" id="PTHR30349">
    <property type="entry name" value="PHAGE INTEGRASE-RELATED"/>
    <property type="match status" value="1"/>
</dbReference>
<dbReference type="GO" id="GO:0006310">
    <property type="term" value="P:DNA recombination"/>
    <property type="evidence" value="ECO:0007669"/>
    <property type="project" value="UniProtKB-KW"/>
</dbReference>
<evidence type="ECO:0000256" key="5">
    <source>
        <dbReference type="ARBA" id="ARBA00023172"/>
    </source>
</evidence>
<dbReference type="InterPro" id="IPR002104">
    <property type="entry name" value="Integrase_catalytic"/>
</dbReference>
<dbReference type="InterPro" id="IPR044068">
    <property type="entry name" value="CB"/>
</dbReference>
<proteinExistence type="inferred from homology"/>
<dbReference type="Gene3D" id="1.10.443.10">
    <property type="entry name" value="Intergrase catalytic core"/>
    <property type="match status" value="1"/>
</dbReference>
<dbReference type="SUPFAM" id="SSF56349">
    <property type="entry name" value="DNA breaking-rejoining enzymes"/>
    <property type="match status" value="1"/>
</dbReference>
<dbReference type="GO" id="GO:0015074">
    <property type="term" value="P:DNA integration"/>
    <property type="evidence" value="ECO:0007669"/>
    <property type="project" value="UniProtKB-KW"/>
</dbReference>
<evidence type="ECO:0000256" key="2">
    <source>
        <dbReference type="ARBA" id="ARBA00008857"/>
    </source>
</evidence>
<keyword evidence="10" id="KW-1185">Reference proteome</keyword>
<sequence>MAVTVREYYSKRQKKKTFGYEIDITMQGQRIREVKRGFNTKTEAREDGKRRELEIKKQGKQGYDVNDIISKDKNKITVKELLELWIQTKKANVAPKTYSFYEFFIDMIIKDLGNIKAIKLKTEHIEVEVNKLLEEGLSSTTAGHYYTVLNIAYNWAIIRGYVIKNPCALMKKPKKAKNEMHVYNEGQLNKLLNRIKHMTCYIPVMLSSTTGMRLGEVCGLTWDCVNLENGFIEVKKQLQDDKGELQLTQLKTDGSSRKVILLDYTINALKELKEKQEENKSYLGDEYSKIDYVICKNNGEPYAPSYVSRNYRRVLKEYGICEELNIPYIRFHDLRHTHTTLLLKANVHPKIVSDRLGHANIKITLDTYSHILPDMQEEAVKKLNNMIHLD</sequence>